<keyword evidence="2" id="KW-0813">Transport</keyword>
<proteinExistence type="predicted"/>
<dbReference type="PANTHER" id="PTHR10778">
    <property type="entry name" value="SOLUTE CARRIER FAMILY 35 MEMBER B"/>
    <property type="match status" value="1"/>
</dbReference>
<dbReference type="Pfam" id="PF08449">
    <property type="entry name" value="UAA"/>
    <property type="match status" value="1"/>
</dbReference>
<keyword evidence="8" id="KW-1185">Reference proteome</keyword>
<keyword evidence="4 6" id="KW-1133">Transmembrane helix</keyword>
<evidence type="ECO:0000313" key="7">
    <source>
        <dbReference type="EMBL" id="CAE7256000.1"/>
    </source>
</evidence>
<evidence type="ECO:0000256" key="4">
    <source>
        <dbReference type="ARBA" id="ARBA00022989"/>
    </source>
</evidence>
<feature type="transmembrane region" description="Helical" evidence="6">
    <location>
        <begin position="117"/>
        <end position="136"/>
    </location>
</feature>
<evidence type="ECO:0000256" key="5">
    <source>
        <dbReference type="ARBA" id="ARBA00023136"/>
    </source>
</evidence>
<gene>
    <name evidence="7" type="primary">Slc35b2</name>
    <name evidence="7" type="ORF">SPIL2461_LOCUS5167</name>
</gene>
<dbReference type="InterPro" id="IPR013657">
    <property type="entry name" value="SCL35B1-4/HUT1"/>
</dbReference>
<feature type="transmembrane region" description="Helical" evidence="6">
    <location>
        <begin position="148"/>
        <end position="166"/>
    </location>
</feature>
<name>A0A812M3C4_SYMPI</name>
<feature type="transmembrane region" description="Helical" evidence="6">
    <location>
        <begin position="47"/>
        <end position="64"/>
    </location>
</feature>
<dbReference type="PANTHER" id="PTHR10778:SF8">
    <property type="entry name" value="ADENOSINE 3'-PHOSPHO 5'-PHOSPHOSULFATE TRANSPORTER 2"/>
    <property type="match status" value="1"/>
</dbReference>
<evidence type="ECO:0000313" key="8">
    <source>
        <dbReference type="Proteomes" id="UP000649617"/>
    </source>
</evidence>
<dbReference type="EMBL" id="CAJNIZ010007202">
    <property type="protein sequence ID" value="CAE7256000.1"/>
    <property type="molecule type" value="Genomic_DNA"/>
</dbReference>
<comment type="subcellular location">
    <subcellularLocation>
        <location evidence="1">Membrane</location>
        <topology evidence="1">Multi-pass membrane protein</topology>
    </subcellularLocation>
</comment>
<keyword evidence="3 6" id="KW-0812">Transmembrane</keyword>
<dbReference type="Proteomes" id="UP000649617">
    <property type="component" value="Unassembled WGS sequence"/>
</dbReference>
<dbReference type="GO" id="GO:0046964">
    <property type="term" value="F:3'-phosphoadenosine 5'-phosphosulfate transmembrane transporter activity"/>
    <property type="evidence" value="ECO:0007669"/>
    <property type="project" value="TreeGrafter"/>
</dbReference>
<reference evidence="7" key="1">
    <citation type="submission" date="2021-02" db="EMBL/GenBank/DDBJ databases">
        <authorList>
            <person name="Dougan E. K."/>
            <person name="Rhodes N."/>
            <person name="Thang M."/>
            <person name="Chan C."/>
        </authorList>
    </citation>
    <scope>NUCLEOTIDE SEQUENCE</scope>
</reference>
<dbReference type="OrthoDB" id="438495at2759"/>
<dbReference type="GO" id="GO:0000139">
    <property type="term" value="C:Golgi membrane"/>
    <property type="evidence" value="ECO:0007669"/>
    <property type="project" value="TreeGrafter"/>
</dbReference>
<organism evidence="7 8">
    <name type="scientific">Symbiodinium pilosum</name>
    <name type="common">Dinoflagellate</name>
    <dbReference type="NCBI Taxonomy" id="2952"/>
    <lineage>
        <taxon>Eukaryota</taxon>
        <taxon>Sar</taxon>
        <taxon>Alveolata</taxon>
        <taxon>Dinophyceae</taxon>
        <taxon>Suessiales</taxon>
        <taxon>Symbiodiniaceae</taxon>
        <taxon>Symbiodinium</taxon>
    </lineage>
</organism>
<sequence>MRFLSNTLSQYSTHSVEFSLKIVAKASKLLPTMLISGLLGNSSHFEALDYVAALFLCVGTALFSCGGSRAPNATNTSQVVLGMVALGLSCIFDGLVPNLQQKIMRSGVTSAELMARTNAIGLLTGLAGVLLSGDMMSVVEYAGHEPQLLWLIPAIGVSLAGSVLCYTELVASAGSVASVAVATLRKTASLLLSQRD</sequence>
<evidence type="ECO:0000256" key="2">
    <source>
        <dbReference type="ARBA" id="ARBA00022448"/>
    </source>
</evidence>
<evidence type="ECO:0000256" key="3">
    <source>
        <dbReference type="ARBA" id="ARBA00022692"/>
    </source>
</evidence>
<comment type="caution">
    <text evidence="7">The sequence shown here is derived from an EMBL/GenBank/DDBJ whole genome shotgun (WGS) entry which is preliminary data.</text>
</comment>
<dbReference type="GO" id="GO:0005789">
    <property type="term" value="C:endoplasmic reticulum membrane"/>
    <property type="evidence" value="ECO:0007669"/>
    <property type="project" value="TreeGrafter"/>
</dbReference>
<evidence type="ECO:0000256" key="6">
    <source>
        <dbReference type="SAM" id="Phobius"/>
    </source>
</evidence>
<feature type="transmembrane region" description="Helical" evidence="6">
    <location>
        <begin position="76"/>
        <end position="96"/>
    </location>
</feature>
<evidence type="ECO:0000256" key="1">
    <source>
        <dbReference type="ARBA" id="ARBA00004141"/>
    </source>
</evidence>
<dbReference type="AlphaFoldDB" id="A0A812M3C4"/>
<accession>A0A812M3C4</accession>
<keyword evidence="5 6" id="KW-0472">Membrane</keyword>
<protein>
    <submittedName>
        <fullName evidence="7">Slc35b2 protein</fullName>
    </submittedName>
</protein>